<evidence type="ECO:0000313" key="7">
    <source>
        <dbReference type="Proteomes" id="UP000673394"/>
    </source>
</evidence>
<name>A0ABS5C7Q6_9BACL</name>
<comment type="pathway">
    <text evidence="1">Cell wall biogenesis; cell wall polysaccharide biosynthesis.</text>
</comment>
<accession>A0ABS5C7Q6</accession>
<dbReference type="Proteomes" id="UP000673394">
    <property type="component" value="Unassembled WGS sequence"/>
</dbReference>
<feature type="domain" description="Glycosyltransferase 2-like" evidence="5">
    <location>
        <begin position="6"/>
        <end position="174"/>
    </location>
</feature>
<dbReference type="PANTHER" id="PTHR43179:SF12">
    <property type="entry name" value="GALACTOFURANOSYLTRANSFERASE GLFT2"/>
    <property type="match status" value="1"/>
</dbReference>
<evidence type="ECO:0000259" key="5">
    <source>
        <dbReference type="Pfam" id="PF00535"/>
    </source>
</evidence>
<evidence type="ECO:0000256" key="1">
    <source>
        <dbReference type="ARBA" id="ARBA00004776"/>
    </source>
</evidence>
<comment type="similarity">
    <text evidence="2">Belongs to the glycosyltransferase 2 family.</text>
</comment>
<evidence type="ECO:0000256" key="2">
    <source>
        <dbReference type="ARBA" id="ARBA00006739"/>
    </source>
</evidence>
<comment type="caution">
    <text evidence="6">The sequence shown here is derived from an EMBL/GenBank/DDBJ whole genome shotgun (WGS) entry which is preliminary data.</text>
</comment>
<evidence type="ECO:0000313" key="6">
    <source>
        <dbReference type="EMBL" id="MBP3962016.1"/>
    </source>
</evidence>
<organism evidence="6 7">
    <name type="scientific">Paenibacillus lignilyticus</name>
    <dbReference type="NCBI Taxonomy" id="1172615"/>
    <lineage>
        <taxon>Bacteria</taxon>
        <taxon>Bacillati</taxon>
        <taxon>Bacillota</taxon>
        <taxon>Bacilli</taxon>
        <taxon>Bacillales</taxon>
        <taxon>Paenibacillaceae</taxon>
        <taxon>Paenibacillus</taxon>
    </lineage>
</organism>
<dbReference type="PANTHER" id="PTHR43179">
    <property type="entry name" value="RHAMNOSYLTRANSFERASE WBBL"/>
    <property type="match status" value="1"/>
</dbReference>
<dbReference type="CDD" id="cd04186">
    <property type="entry name" value="GT_2_like_c"/>
    <property type="match status" value="1"/>
</dbReference>
<evidence type="ECO:0000256" key="3">
    <source>
        <dbReference type="ARBA" id="ARBA00022676"/>
    </source>
</evidence>
<dbReference type="InterPro" id="IPR029044">
    <property type="entry name" value="Nucleotide-diphossugar_trans"/>
</dbReference>
<sequence>MKGMTSIIIPSYNGLSLLQDAIGAIRRYTDSNETPYEIIVVDNGSADGTCKWCIREGIPCLSLARNTGFPFACNRGLRMARGEYLMLLNNDVTVSAGWLPALIRALTARADIGMVGPVTNYVSGRQQVDYPFSSMEEFHGQAATALVQEAKRSEPIMRLVGFCMLFKRSLYERIGELDERFTPGHYEDDDYCFRARMHGYCLLMCRDVFVHHRGSASFKRSNPQEVQQLVERNRQHFISKWKVDPAKFMY</sequence>
<keyword evidence="4" id="KW-0808">Transferase</keyword>
<proteinExistence type="inferred from homology"/>
<dbReference type="Gene3D" id="3.90.550.10">
    <property type="entry name" value="Spore Coat Polysaccharide Biosynthesis Protein SpsA, Chain A"/>
    <property type="match status" value="1"/>
</dbReference>
<keyword evidence="3" id="KW-0328">Glycosyltransferase</keyword>
<evidence type="ECO:0000256" key="4">
    <source>
        <dbReference type="ARBA" id="ARBA00022679"/>
    </source>
</evidence>
<keyword evidence="7" id="KW-1185">Reference proteome</keyword>
<dbReference type="SUPFAM" id="SSF53448">
    <property type="entry name" value="Nucleotide-diphospho-sugar transferases"/>
    <property type="match status" value="1"/>
</dbReference>
<dbReference type="Pfam" id="PF00535">
    <property type="entry name" value="Glycos_transf_2"/>
    <property type="match status" value="1"/>
</dbReference>
<protein>
    <submittedName>
        <fullName evidence="6">Glycosyltransferase family 2 protein</fullName>
    </submittedName>
</protein>
<dbReference type="InterPro" id="IPR001173">
    <property type="entry name" value="Glyco_trans_2-like"/>
</dbReference>
<dbReference type="EMBL" id="JAGKSP010000001">
    <property type="protein sequence ID" value="MBP3962016.1"/>
    <property type="molecule type" value="Genomic_DNA"/>
</dbReference>
<gene>
    <name evidence="6" type="ORF">I8J30_04775</name>
</gene>
<dbReference type="RefSeq" id="WP_210655835.1">
    <property type="nucleotide sequence ID" value="NZ_JAGKSP010000001.1"/>
</dbReference>
<reference evidence="6 7" key="1">
    <citation type="submission" date="2021-04" db="EMBL/GenBank/DDBJ databases">
        <title>Paenibacillus sp. DLE-14 whole genome sequence.</title>
        <authorList>
            <person name="Ham Y.J."/>
        </authorList>
    </citation>
    <scope>NUCLEOTIDE SEQUENCE [LARGE SCALE GENOMIC DNA]</scope>
    <source>
        <strain evidence="6 7">DLE-14</strain>
    </source>
</reference>